<proteinExistence type="predicted"/>
<protein>
    <submittedName>
        <fullName evidence="2">VOC family protein</fullName>
    </submittedName>
</protein>
<sequence length="129" mass="13723">MFSHVMIGSNDIERSERFYNAVMGVFGIGAAAHNQNKTGQERLWYRHDGTALAVTQPIDGKPATAANGGTIGFKCTSPEQVQEFHAVAVAHGGTPVEDAPGPRNSGTGEIHLAYVLDPDGNKLCALYRA</sequence>
<organism evidence="2 3">
    <name type="scientific">Tianweitania aestuarii</name>
    <dbReference type="NCBI Taxonomy" id="2814886"/>
    <lineage>
        <taxon>Bacteria</taxon>
        <taxon>Pseudomonadati</taxon>
        <taxon>Pseudomonadota</taxon>
        <taxon>Alphaproteobacteria</taxon>
        <taxon>Hyphomicrobiales</taxon>
        <taxon>Phyllobacteriaceae</taxon>
        <taxon>Tianweitania</taxon>
    </lineage>
</organism>
<gene>
    <name evidence="2" type="ORF">JYU29_13820</name>
</gene>
<feature type="domain" description="VOC" evidence="1">
    <location>
        <begin position="1"/>
        <end position="128"/>
    </location>
</feature>
<dbReference type="CDD" id="cd07262">
    <property type="entry name" value="VOC_like"/>
    <property type="match status" value="1"/>
</dbReference>
<dbReference type="RefSeq" id="WP_213985387.1">
    <property type="nucleotide sequence ID" value="NZ_JAFMNX010000003.1"/>
</dbReference>
<dbReference type="InterPro" id="IPR004360">
    <property type="entry name" value="Glyas_Fos-R_dOase_dom"/>
</dbReference>
<dbReference type="Gene3D" id="3.10.180.10">
    <property type="entry name" value="2,3-Dihydroxybiphenyl 1,2-Dioxygenase, domain 1"/>
    <property type="match status" value="1"/>
</dbReference>
<evidence type="ECO:0000313" key="3">
    <source>
        <dbReference type="Proteomes" id="UP001297272"/>
    </source>
</evidence>
<name>A0ABS5RXH7_9HYPH</name>
<dbReference type="EMBL" id="JAFMNX010000003">
    <property type="protein sequence ID" value="MBS9721763.1"/>
    <property type="molecule type" value="Genomic_DNA"/>
</dbReference>
<dbReference type="InterPro" id="IPR029068">
    <property type="entry name" value="Glyas_Bleomycin-R_OHBP_Dase"/>
</dbReference>
<dbReference type="InterPro" id="IPR037523">
    <property type="entry name" value="VOC_core"/>
</dbReference>
<dbReference type="Proteomes" id="UP001297272">
    <property type="component" value="Unassembled WGS sequence"/>
</dbReference>
<reference evidence="2 3" key="1">
    <citation type="submission" date="2021-03" db="EMBL/GenBank/DDBJ databases">
        <title>Tianweitania aestuarii sp. nov., isolated from a tidal flat.</title>
        <authorList>
            <person name="Park S."/>
            <person name="Yoon J.-H."/>
        </authorList>
    </citation>
    <scope>NUCLEOTIDE SEQUENCE [LARGE SCALE GENOMIC DNA]</scope>
    <source>
        <strain evidence="2 3">BSSL-BM11</strain>
    </source>
</reference>
<dbReference type="Pfam" id="PF00903">
    <property type="entry name" value="Glyoxalase"/>
    <property type="match status" value="1"/>
</dbReference>
<dbReference type="PROSITE" id="PS51819">
    <property type="entry name" value="VOC"/>
    <property type="match status" value="1"/>
</dbReference>
<keyword evidence="3" id="KW-1185">Reference proteome</keyword>
<evidence type="ECO:0000313" key="2">
    <source>
        <dbReference type="EMBL" id="MBS9721763.1"/>
    </source>
</evidence>
<dbReference type="SUPFAM" id="SSF54593">
    <property type="entry name" value="Glyoxalase/Bleomycin resistance protein/Dihydroxybiphenyl dioxygenase"/>
    <property type="match status" value="1"/>
</dbReference>
<accession>A0ABS5RXH7</accession>
<dbReference type="PANTHER" id="PTHR35006">
    <property type="entry name" value="GLYOXALASE FAMILY PROTEIN (AFU_ORTHOLOGUE AFUA_5G14830)"/>
    <property type="match status" value="1"/>
</dbReference>
<dbReference type="PANTHER" id="PTHR35006:SF1">
    <property type="entry name" value="BLL2941 PROTEIN"/>
    <property type="match status" value="1"/>
</dbReference>
<evidence type="ECO:0000259" key="1">
    <source>
        <dbReference type="PROSITE" id="PS51819"/>
    </source>
</evidence>
<comment type="caution">
    <text evidence="2">The sequence shown here is derived from an EMBL/GenBank/DDBJ whole genome shotgun (WGS) entry which is preliminary data.</text>
</comment>